<dbReference type="GO" id="GO:0016787">
    <property type="term" value="F:hydrolase activity"/>
    <property type="evidence" value="ECO:0007669"/>
    <property type="project" value="UniProtKB-KW"/>
</dbReference>
<keyword evidence="3" id="KW-0479">Metal-binding</keyword>
<accession>A0ABU2ZHK5</accession>
<gene>
    <name evidence="8" type="ORF">RM533_07790</name>
</gene>
<protein>
    <submittedName>
        <fullName evidence="8">NUDIX hydrolase</fullName>
    </submittedName>
</protein>
<dbReference type="PANTHER" id="PTHR12318">
    <property type="entry name" value="TESTOSTERONE-REGULATED PROTEIN RP2"/>
    <property type="match status" value="1"/>
</dbReference>
<keyword evidence="4 8" id="KW-0378">Hydrolase</keyword>
<comment type="caution">
    <text evidence="8">The sequence shown here is derived from an EMBL/GenBank/DDBJ whole genome shotgun (WGS) entry which is preliminary data.</text>
</comment>
<evidence type="ECO:0000256" key="1">
    <source>
        <dbReference type="ARBA" id="ARBA00001936"/>
    </source>
</evidence>
<feature type="domain" description="Nudix hydrolase" evidence="7">
    <location>
        <begin position="9"/>
        <end position="204"/>
    </location>
</feature>
<keyword evidence="5" id="KW-0460">Magnesium</keyword>
<evidence type="ECO:0000313" key="9">
    <source>
        <dbReference type="Proteomes" id="UP001259803"/>
    </source>
</evidence>
<dbReference type="InterPro" id="IPR015797">
    <property type="entry name" value="NUDIX_hydrolase-like_dom_sf"/>
</dbReference>
<dbReference type="InterPro" id="IPR039121">
    <property type="entry name" value="NUDT19"/>
</dbReference>
<sequence>MSSDEAAADAILAATLIVCRRGRPLADGSETSPPEILMVKRAAKLRFAGGAVVFPGGRVDPGDHAVAARFLPGMDPAWGAALVASIRETLEEAGLLVGLEKQVGKDEARAARMALLSGKSFADILDASGWSLTDKAITPYARWCPPEVVTRVFDTHFFVTDIGTGNVAVVADGSESESVFWATAEEILRRSAKGELALVHPTRRNLQRIAQFTSFADIHADALAHPPRLIRPYLSESNGKTFIGMPRGHGYPEEMEPFEPI</sequence>
<evidence type="ECO:0000256" key="6">
    <source>
        <dbReference type="ARBA" id="ARBA00023211"/>
    </source>
</evidence>
<proteinExistence type="predicted"/>
<dbReference type="InterPro" id="IPR000086">
    <property type="entry name" value="NUDIX_hydrolase_dom"/>
</dbReference>
<dbReference type="RefSeq" id="WP_311340665.1">
    <property type="nucleotide sequence ID" value="NZ_JAVRHS010000005.1"/>
</dbReference>
<comment type="cofactor">
    <cofactor evidence="1">
        <name>Mn(2+)</name>
        <dbReference type="ChEBI" id="CHEBI:29035"/>
    </cofactor>
</comment>
<evidence type="ECO:0000256" key="4">
    <source>
        <dbReference type="ARBA" id="ARBA00022801"/>
    </source>
</evidence>
<reference evidence="8 9" key="1">
    <citation type="submission" date="2023-09" db="EMBL/GenBank/DDBJ databases">
        <authorList>
            <person name="Rey-Velasco X."/>
        </authorList>
    </citation>
    <scope>NUCLEOTIDE SEQUENCE [LARGE SCALE GENOMIC DNA]</scope>
    <source>
        <strain evidence="8 9">F390</strain>
    </source>
</reference>
<dbReference type="EMBL" id="JAVRHS010000005">
    <property type="protein sequence ID" value="MDT0576087.1"/>
    <property type="molecule type" value="Genomic_DNA"/>
</dbReference>
<evidence type="ECO:0000313" key="8">
    <source>
        <dbReference type="EMBL" id="MDT0576087.1"/>
    </source>
</evidence>
<organism evidence="8 9">
    <name type="scientific">Croceicoccus esteveae</name>
    <dbReference type="NCBI Taxonomy" id="3075597"/>
    <lineage>
        <taxon>Bacteria</taxon>
        <taxon>Pseudomonadati</taxon>
        <taxon>Pseudomonadota</taxon>
        <taxon>Alphaproteobacteria</taxon>
        <taxon>Sphingomonadales</taxon>
        <taxon>Erythrobacteraceae</taxon>
        <taxon>Croceicoccus</taxon>
    </lineage>
</organism>
<dbReference type="Proteomes" id="UP001259803">
    <property type="component" value="Unassembled WGS sequence"/>
</dbReference>
<evidence type="ECO:0000256" key="3">
    <source>
        <dbReference type="ARBA" id="ARBA00022723"/>
    </source>
</evidence>
<dbReference type="Gene3D" id="3.90.79.10">
    <property type="entry name" value="Nucleoside Triphosphate Pyrophosphohydrolase"/>
    <property type="match status" value="1"/>
</dbReference>
<dbReference type="PROSITE" id="PS51462">
    <property type="entry name" value="NUDIX"/>
    <property type="match status" value="1"/>
</dbReference>
<dbReference type="CDD" id="cd18870">
    <property type="entry name" value="NUDIX_AcylCoAdiphos_Nudt19"/>
    <property type="match status" value="1"/>
</dbReference>
<dbReference type="SUPFAM" id="SSF55811">
    <property type="entry name" value="Nudix"/>
    <property type="match status" value="1"/>
</dbReference>
<keyword evidence="6" id="KW-0464">Manganese</keyword>
<evidence type="ECO:0000256" key="5">
    <source>
        <dbReference type="ARBA" id="ARBA00022842"/>
    </source>
</evidence>
<comment type="cofactor">
    <cofactor evidence="2">
        <name>Mg(2+)</name>
        <dbReference type="ChEBI" id="CHEBI:18420"/>
    </cofactor>
</comment>
<evidence type="ECO:0000256" key="2">
    <source>
        <dbReference type="ARBA" id="ARBA00001946"/>
    </source>
</evidence>
<name>A0ABU2ZHK5_9SPHN</name>
<evidence type="ECO:0000259" key="7">
    <source>
        <dbReference type="PROSITE" id="PS51462"/>
    </source>
</evidence>
<dbReference type="PANTHER" id="PTHR12318:SF0">
    <property type="entry name" value="ACYL-COENZYME A DIPHOSPHATASE NUDT19"/>
    <property type="match status" value="1"/>
</dbReference>
<keyword evidence="9" id="KW-1185">Reference proteome</keyword>